<evidence type="ECO:0000256" key="2">
    <source>
        <dbReference type="ARBA" id="ARBA00022638"/>
    </source>
</evidence>
<dbReference type="EMBL" id="JBHSDR010000003">
    <property type="protein sequence ID" value="MFC4293695.1"/>
    <property type="molecule type" value="Genomic_DNA"/>
</dbReference>
<dbReference type="EC" id="3.2.1.17" evidence="3"/>
<dbReference type="Gene3D" id="1.10.530.40">
    <property type="match status" value="1"/>
</dbReference>
<evidence type="ECO:0000313" key="4">
    <source>
        <dbReference type="EMBL" id="MFC4293695.1"/>
    </source>
</evidence>
<name>A0ABV8RME1_9SPHN</name>
<dbReference type="Pfam" id="PF00959">
    <property type="entry name" value="Phage_lysozyme"/>
    <property type="match status" value="1"/>
</dbReference>
<comment type="catalytic activity">
    <reaction evidence="3">
        <text>Hydrolysis of (1-&gt;4)-beta-linkages between N-acetylmuramic acid and N-acetyl-D-glucosamine residues in a peptidoglycan and between N-acetyl-D-glucosamine residues in chitodextrins.</text>
        <dbReference type="EC" id="3.2.1.17"/>
    </reaction>
</comment>
<reference evidence="5" key="1">
    <citation type="journal article" date="2019" name="Int. J. Syst. Evol. Microbiol.">
        <title>The Global Catalogue of Microorganisms (GCM) 10K type strain sequencing project: providing services to taxonomists for standard genome sequencing and annotation.</title>
        <authorList>
            <consortium name="The Broad Institute Genomics Platform"/>
            <consortium name="The Broad Institute Genome Sequencing Center for Infectious Disease"/>
            <person name="Wu L."/>
            <person name="Ma J."/>
        </authorList>
    </citation>
    <scope>NUCLEOTIDE SEQUENCE [LARGE SCALE GENOMIC DNA]</scope>
    <source>
        <strain evidence="5">CGMCC 1.12989</strain>
    </source>
</reference>
<evidence type="ECO:0000256" key="1">
    <source>
        <dbReference type="ARBA" id="ARBA00022529"/>
    </source>
</evidence>
<dbReference type="InterPro" id="IPR023347">
    <property type="entry name" value="Lysozyme_dom_sf"/>
</dbReference>
<proteinExistence type="inferred from homology"/>
<dbReference type="SUPFAM" id="SSF53955">
    <property type="entry name" value="Lysozyme-like"/>
    <property type="match status" value="1"/>
</dbReference>
<sequence>MQVLTPRIALELIAHEGLVPEAYRDVAGVWTWSVGITDASGHRVHPRYRDNPQPLEHCLAVYLWALRTQYLPPVLAAFGQHDPAEHELGAALSFHYNTGAIRRAEWLRLFLAGDRDGAREAFLNWSRPAAIVPRRKRERDLFFDGAWSGDGCCTIYEVAKPGYRPTGGRRQDVRAIITRLLQPEPQRPTVTQVPDPDPRCAAAPKRSRNWFERLFD</sequence>
<evidence type="ECO:0000313" key="5">
    <source>
        <dbReference type="Proteomes" id="UP001595828"/>
    </source>
</evidence>
<comment type="caution">
    <text evidence="4">The sequence shown here is derived from an EMBL/GenBank/DDBJ whole genome shotgun (WGS) entry which is preliminary data.</text>
</comment>
<keyword evidence="3" id="KW-0326">Glycosidase</keyword>
<dbReference type="Proteomes" id="UP001595828">
    <property type="component" value="Unassembled WGS sequence"/>
</dbReference>
<protein>
    <recommendedName>
        <fullName evidence="3">Lysozyme</fullName>
        <ecNumber evidence="3">3.2.1.17</ecNumber>
    </recommendedName>
</protein>
<accession>A0ABV8RME1</accession>
<dbReference type="InterPro" id="IPR002196">
    <property type="entry name" value="Glyco_hydro_24"/>
</dbReference>
<dbReference type="RefSeq" id="WP_379537184.1">
    <property type="nucleotide sequence ID" value="NZ_JBHSDR010000003.1"/>
</dbReference>
<evidence type="ECO:0000256" key="3">
    <source>
        <dbReference type="RuleBase" id="RU003788"/>
    </source>
</evidence>
<keyword evidence="3" id="KW-0378">Hydrolase</keyword>
<keyword evidence="5" id="KW-1185">Reference proteome</keyword>
<organism evidence="4 5">
    <name type="scientific">Novosphingobium tardum</name>
    <dbReference type="NCBI Taxonomy" id="1538021"/>
    <lineage>
        <taxon>Bacteria</taxon>
        <taxon>Pseudomonadati</taxon>
        <taxon>Pseudomonadota</taxon>
        <taxon>Alphaproteobacteria</taxon>
        <taxon>Sphingomonadales</taxon>
        <taxon>Sphingomonadaceae</taxon>
        <taxon>Novosphingobium</taxon>
    </lineage>
</organism>
<dbReference type="InterPro" id="IPR023346">
    <property type="entry name" value="Lysozyme-like_dom_sf"/>
</dbReference>
<comment type="similarity">
    <text evidence="3">Belongs to the glycosyl hydrolase 24 family.</text>
</comment>
<keyword evidence="1 3" id="KW-0929">Antimicrobial</keyword>
<keyword evidence="2 3" id="KW-0081">Bacteriolytic enzyme</keyword>
<gene>
    <name evidence="4" type="ORF">ACFO0A_01340</name>
</gene>